<evidence type="ECO:0000313" key="1">
    <source>
        <dbReference type="EMBL" id="VEP16242.1"/>
    </source>
</evidence>
<accession>A0A563VXR9</accession>
<evidence type="ECO:0000313" key="2">
    <source>
        <dbReference type="Proteomes" id="UP000320055"/>
    </source>
</evidence>
<proteinExistence type="predicted"/>
<gene>
    <name evidence="1" type="ORF">H1P_4220002</name>
</gene>
<keyword evidence="2" id="KW-1185">Reference proteome</keyword>
<dbReference type="EMBL" id="CAACVJ010000360">
    <property type="protein sequence ID" value="VEP16242.1"/>
    <property type="molecule type" value="Genomic_DNA"/>
</dbReference>
<sequence>MRNAVPVLLVEISLGMESWELPIVTAYKNREGEYSIPGLTAFLEEAVVQGIRDLESGKETSVSGRIEIVPATQRRRRVRRGGAA</sequence>
<dbReference type="AlphaFoldDB" id="A0A563VXR9"/>
<dbReference type="Proteomes" id="UP000320055">
    <property type="component" value="Unassembled WGS sequence"/>
</dbReference>
<organism evidence="1 2">
    <name type="scientific">Hyella patelloides LEGE 07179</name>
    <dbReference type="NCBI Taxonomy" id="945734"/>
    <lineage>
        <taxon>Bacteria</taxon>
        <taxon>Bacillati</taxon>
        <taxon>Cyanobacteriota</taxon>
        <taxon>Cyanophyceae</taxon>
        <taxon>Pleurocapsales</taxon>
        <taxon>Hyellaceae</taxon>
        <taxon>Hyella</taxon>
    </lineage>
</organism>
<dbReference type="RefSeq" id="WP_144875082.1">
    <property type="nucleotide sequence ID" value="NZ_LR214158.1"/>
</dbReference>
<protein>
    <submittedName>
        <fullName evidence="1">Uncharacterized protein</fullName>
    </submittedName>
</protein>
<name>A0A563VXR9_9CYAN</name>
<reference evidence="1 2" key="1">
    <citation type="submission" date="2019-01" db="EMBL/GenBank/DDBJ databases">
        <authorList>
            <person name="Brito A."/>
        </authorList>
    </citation>
    <scope>NUCLEOTIDE SEQUENCE [LARGE SCALE GENOMIC DNA]</scope>
    <source>
        <strain evidence="1">1</strain>
    </source>
</reference>